<evidence type="ECO:0000259" key="6">
    <source>
        <dbReference type="Pfam" id="PF04542"/>
    </source>
</evidence>
<keyword evidence="8" id="KW-1185">Reference proteome</keyword>
<keyword evidence="5" id="KW-0804">Transcription</keyword>
<gene>
    <name evidence="7" type="ORF">TM51_10894</name>
</gene>
<dbReference type="SUPFAM" id="SSF88659">
    <property type="entry name" value="Sigma3 and sigma4 domains of RNA polymerase sigma factors"/>
    <property type="match status" value="1"/>
</dbReference>
<dbReference type="GO" id="GO:0003677">
    <property type="term" value="F:DNA binding"/>
    <property type="evidence" value="ECO:0007669"/>
    <property type="project" value="UniProtKB-KW"/>
</dbReference>
<evidence type="ECO:0000313" key="8">
    <source>
        <dbReference type="Proteomes" id="UP000014184"/>
    </source>
</evidence>
<dbReference type="RefSeq" id="WP_016188977.1">
    <property type="nucleotide sequence ID" value="NZ_AOSG01000059.1"/>
</dbReference>
<evidence type="ECO:0000256" key="2">
    <source>
        <dbReference type="ARBA" id="ARBA00023015"/>
    </source>
</evidence>
<evidence type="ECO:0000256" key="4">
    <source>
        <dbReference type="ARBA" id="ARBA00023125"/>
    </source>
</evidence>
<evidence type="ECO:0000256" key="3">
    <source>
        <dbReference type="ARBA" id="ARBA00023082"/>
    </source>
</evidence>
<dbReference type="EMBL" id="AOSG01000059">
    <property type="protein sequence ID" value="EOR70757.1"/>
    <property type="molecule type" value="Genomic_DNA"/>
</dbReference>
<accession>A0A9P2WPM2</accession>
<dbReference type="Pfam" id="PF04542">
    <property type="entry name" value="Sigma70_r2"/>
    <property type="match status" value="1"/>
</dbReference>
<dbReference type="Gene3D" id="1.10.1740.10">
    <property type="match status" value="1"/>
</dbReference>
<evidence type="ECO:0000313" key="7">
    <source>
        <dbReference type="EMBL" id="EOR70757.1"/>
    </source>
</evidence>
<reference evidence="7 8" key="1">
    <citation type="journal article" date="2013" name="Genome Announc.">
        <title>Draft Genome Sequence of the Lignocellulose Decomposer Thermobifida fusca Strain TM51.</title>
        <authorList>
            <person name="Toth A."/>
            <person name="Barna T."/>
            <person name="Nagy I."/>
            <person name="Horvath B."/>
            <person name="Nagy I."/>
            <person name="Tancsics A."/>
            <person name="Kriszt B."/>
            <person name="Baka E."/>
            <person name="Fekete C."/>
            <person name="Kukolya J."/>
        </authorList>
    </citation>
    <scope>NUCLEOTIDE SEQUENCE [LARGE SCALE GENOMIC DNA]</scope>
    <source>
        <strain evidence="7 8">TM51</strain>
    </source>
</reference>
<dbReference type="Proteomes" id="UP000014184">
    <property type="component" value="Unassembled WGS sequence"/>
</dbReference>
<proteinExistence type="inferred from homology"/>
<dbReference type="Gene3D" id="1.10.10.10">
    <property type="entry name" value="Winged helix-like DNA-binding domain superfamily/Winged helix DNA-binding domain"/>
    <property type="match status" value="1"/>
</dbReference>
<dbReference type="SUPFAM" id="SSF88946">
    <property type="entry name" value="Sigma2 domain of RNA polymerase sigma factors"/>
    <property type="match status" value="1"/>
</dbReference>
<evidence type="ECO:0000256" key="1">
    <source>
        <dbReference type="ARBA" id="ARBA00010641"/>
    </source>
</evidence>
<comment type="similarity">
    <text evidence="1">Belongs to the sigma-70 factor family. ECF subfamily.</text>
</comment>
<comment type="caution">
    <text evidence="7">The sequence shown here is derived from an EMBL/GenBank/DDBJ whole genome shotgun (WGS) entry which is preliminary data.</text>
</comment>
<dbReference type="PANTHER" id="PTHR43133:SF8">
    <property type="entry name" value="RNA POLYMERASE SIGMA FACTOR HI_1459-RELATED"/>
    <property type="match status" value="1"/>
</dbReference>
<sequence length="190" mass="21722">MPLSGQTYKAACVKELVRRAADNDEAAWNALLDRYSGLVWKITRSYPLLFHDAQDITQTVLCNLAEYLTRLRTPERIGAWLATVTHNECRRHLRIHGKVQIFPAEDLDSPDHRTPESLSLVAEDVARVRSALNQLDSPEREVAHVDVYRPGLPPTEAARLAGVTVPELHRARRRARRRLFRLLRQGEEDC</sequence>
<evidence type="ECO:0000256" key="5">
    <source>
        <dbReference type="ARBA" id="ARBA00023163"/>
    </source>
</evidence>
<dbReference type="InterPro" id="IPR013324">
    <property type="entry name" value="RNA_pol_sigma_r3/r4-like"/>
</dbReference>
<dbReference type="AlphaFoldDB" id="A0A9P2WPM2"/>
<organism evidence="7 8">
    <name type="scientific">Thermobifida fusca TM51</name>
    <dbReference type="NCBI Taxonomy" id="1169414"/>
    <lineage>
        <taxon>Bacteria</taxon>
        <taxon>Bacillati</taxon>
        <taxon>Actinomycetota</taxon>
        <taxon>Actinomycetes</taxon>
        <taxon>Streptosporangiales</taxon>
        <taxon>Nocardiopsidaceae</taxon>
        <taxon>Thermobifida</taxon>
    </lineage>
</organism>
<dbReference type="InterPro" id="IPR007627">
    <property type="entry name" value="RNA_pol_sigma70_r2"/>
</dbReference>
<dbReference type="NCBIfam" id="TIGR02937">
    <property type="entry name" value="sigma70-ECF"/>
    <property type="match status" value="1"/>
</dbReference>
<dbReference type="InterPro" id="IPR039425">
    <property type="entry name" value="RNA_pol_sigma-70-like"/>
</dbReference>
<keyword evidence="4" id="KW-0238">DNA-binding</keyword>
<keyword evidence="2" id="KW-0805">Transcription regulation</keyword>
<keyword evidence="3" id="KW-0731">Sigma factor</keyword>
<dbReference type="PANTHER" id="PTHR43133">
    <property type="entry name" value="RNA POLYMERASE ECF-TYPE SIGMA FACTO"/>
    <property type="match status" value="1"/>
</dbReference>
<dbReference type="InterPro" id="IPR014284">
    <property type="entry name" value="RNA_pol_sigma-70_dom"/>
</dbReference>
<dbReference type="GO" id="GO:0006352">
    <property type="term" value="P:DNA-templated transcription initiation"/>
    <property type="evidence" value="ECO:0007669"/>
    <property type="project" value="InterPro"/>
</dbReference>
<dbReference type="InterPro" id="IPR036388">
    <property type="entry name" value="WH-like_DNA-bd_sf"/>
</dbReference>
<dbReference type="GO" id="GO:0016987">
    <property type="term" value="F:sigma factor activity"/>
    <property type="evidence" value="ECO:0007669"/>
    <property type="project" value="UniProtKB-KW"/>
</dbReference>
<feature type="domain" description="RNA polymerase sigma-70 region 2" evidence="6">
    <location>
        <begin position="31"/>
        <end position="95"/>
    </location>
</feature>
<dbReference type="InterPro" id="IPR013325">
    <property type="entry name" value="RNA_pol_sigma_r2"/>
</dbReference>
<protein>
    <recommendedName>
        <fullName evidence="6">RNA polymerase sigma-70 region 2 domain-containing protein</fullName>
    </recommendedName>
</protein>
<name>A0A9P2WPM2_THEFU</name>